<protein>
    <recommendedName>
        <fullName evidence="4">Vacuolar protein sorting-associated protein 62</fullName>
    </recommendedName>
</protein>
<proteinExistence type="predicted"/>
<organism evidence="2 3">
    <name type="scientific">Brassica campestris</name>
    <name type="common">Field mustard</name>
    <dbReference type="NCBI Taxonomy" id="3711"/>
    <lineage>
        <taxon>Eukaryota</taxon>
        <taxon>Viridiplantae</taxon>
        <taxon>Streptophyta</taxon>
        <taxon>Embryophyta</taxon>
        <taxon>Tracheophyta</taxon>
        <taxon>Spermatophyta</taxon>
        <taxon>Magnoliopsida</taxon>
        <taxon>eudicotyledons</taxon>
        <taxon>Gunneridae</taxon>
        <taxon>Pentapetalae</taxon>
        <taxon>rosids</taxon>
        <taxon>malvids</taxon>
        <taxon>Brassicales</taxon>
        <taxon>Brassicaceae</taxon>
        <taxon>Brassiceae</taxon>
        <taxon>Brassica</taxon>
    </lineage>
</organism>
<dbReference type="AlphaFoldDB" id="A0A398AD88"/>
<name>A0A398AD88_BRACM</name>
<gene>
    <name evidence="2" type="ORF">BRARA_B02766</name>
</gene>
<accession>A0A398AD88</accession>
<dbReference type="Proteomes" id="UP000264353">
    <property type="component" value="Chromosome A2"/>
</dbReference>
<evidence type="ECO:0000313" key="2">
    <source>
        <dbReference type="EMBL" id="RID75737.1"/>
    </source>
</evidence>
<evidence type="ECO:0000313" key="3">
    <source>
        <dbReference type="Proteomes" id="UP000264353"/>
    </source>
</evidence>
<feature type="compositionally biased region" description="Basic and acidic residues" evidence="1">
    <location>
        <begin position="579"/>
        <end position="591"/>
    </location>
</feature>
<evidence type="ECO:0008006" key="4">
    <source>
        <dbReference type="Google" id="ProtNLM"/>
    </source>
</evidence>
<feature type="region of interest" description="Disordered" evidence="1">
    <location>
        <begin position="570"/>
        <end position="591"/>
    </location>
</feature>
<dbReference type="EMBL" id="CM010629">
    <property type="protein sequence ID" value="RID75737.1"/>
    <property type="molecule type" value="Genomic_DNA"/>
</dbReference>
<reference evidence="2 3" key="1">
    <citation type="submission" date="2018-06" db="EMBL/GenBank/DDBJ databases">
        <title>WGS assembly of Brassica rapa FPsc.</title>
        <authorList>
            <person name="Bowman J."/>
            <person name="Kohchi T."/>
            <person name="Yamato K."/>
            <person name="Jenkins J."/>
            <person name="Shu S."/>
            <person name="Ishizaki K."/>
            <person name="Yamaoka S."/>
            <person name="Nishihama R."/>
            <person name="Nakamura Y."/>
            <person name="Berger F."/>
            <person name="Adam C."/>
            <person name="Aki S."/>
            <person name="Althoff F."/>
            <person name="Araki T."/>
            <person name="Arteaga-Vazquez M."/>
            <person name="Balasubrmanian S."/>
            <person name="Bauer D."/>
            <person name="Boehm C."/>
            <person name="Briginshaw L."/>
            <person name="Caballero-Perez J."/>
            <person name="Catarino B."/>
            <person name="Chen F."/>
            <person name="Chiyoda S."/>
            <person name="Chovatia M."/>
            <person name="Davies K."/>
            <person name="Delmans M."/>
            <person name="Demura T."/>
            <person name="Dierschke T."/>
            <person name="Dolan L."/>
            <person name="Dorantes-Acosta A."/>
            <person name="Eklund D."/>
            <person name="Florent S."/>
            <person name="Flores-Sandoval E."/>
            <person name="Fujiyama A."/>
            <person name="Fukuzawa H."/>
            <person name="Galik B."/>
            <person name="Grimanelli D."/>
            <person name="Grimwood J."/>
            <person name="Grossniklaus U."/>
            <person name="Hamada T."/>
            <person name="Haseloff J."/>
            <person name="Hetherington A."/>
            <person name="Higo A."/>
            <person name="Hirakawa Y."/>
            <person name="Hundley H."/>
            <person name="Ikeda Y."/>
            <person name="Inoue K."/>
            <person name="Inoue S."/>
            <person name="Ishida S."/>
            <person name="Jia Q."/>
            <person name="Kakita M."/>
            <person name="Kanazawa T."/>
            <person name="Kawai Y."/>
            <person name="Kawashima T."/>
            <person name="Kennedy M."/>
            <person name="Kinose K."/>
            <person name="Kinoshita T."/>
            <person name="Kohara Y."/>
            <person name="Koide E."/>
            <person name="Komatsu K."/>
            <person name="Kopischke S."/>
            <person name="Kubo M."/>
            <person name="Kyozuka J."/>
            <person name="Lagercrantz U."/>
            <person name="Lin S."/>
            <person name="Lindquist E."/>
            <person name="Lipzen A."/>
            <person name="Lu C."/>
            <person name="Luna E."/>
            <person name="Martienssen R."/>
            <person name="Minamino N."/>
            <person name="Mizutani M."/>
            <person name="Mizutani M."/>
            <person name="Mochizuki N."/>
            <person name="Monte I."/>
            <person name="Mosher R."/>
            <person name="Nagasaki H."/>
            <person name="Nakagami H."/>
            <person name="Naramoto S."/>
            <person name="Nishitani K."/>
            <person name="Ohtani M."/>
            <person name="Okamoto T."/>
            <person name="Okumura M."/>
            <person name="Phillips J."/>
            <person name="Pollak B."/>
            <person name="Reinders A."/>
            <person name="Roevekamp M."/>
            <person name="Sano R."/>
            <person name="Sawa S."/>
            <person name="Schmid M."/>
            <person name="Shirakawa M."/>
            <person name="Solano R."/>
            <person name="Spunde A."/>
            <person name="Suetsugu N."/>
            <person name="Sugano S."/>
            <person name="Sugiyama A."/>
            <person name="Sun R."/>
            <person name="Suzuki Y."/>
            <person name="Takenaka M."/>
            <person name="Takezawa D."/>
            <person name="Tomogane H."/>
            <person name="Tsuzuki M."/>
            <person name="Ueda T."/>
            <person name="Umeda M."/>
            <person name="Ward J."/>
            <person name="Watanabe Y."/>
            <person name="Yazaki K."/>
            <person name="Yokoyama R."/>
            <person name="Yoshitake Y."/>
            <person name="Yotsui I."/>
            <person name="Zachgo S."/>
            <person name="Schmutz J."/>
        </authorList>
    </citation>
    <scope>NUCLEOTIDE SEQUENCE [LARGE SCALE GENOMIC DNA]</scope>
    <source>
        <strain evidence="3">cv. B-3</strain>
    </source>
</reference>
<dbReference type="Pfam" id="PF06101">
    <property type="entry name" value="Vps62"/>
    <property type="match status" value="1"/>
</dbReference>
<dbReference type="InterPro" id="IPR009291">
    <property type="entry name" value="Vps62"/>
</dbReference>
<evidence type="ECO:0000256" key="1">
    <source>
        <dbReference type="SAM" id="MobiDB-lite"/>
    </source>
</evidence>
<dbReference type="PANTHER" id="PTHR48166">
    <property type="entry name" value="EXPRESSED PROTEIN"/>
    <property type="match status" value="1"/>
</dbReference>
<sequence>MCRFDYYGFPNHRMKSEREIGMFGCKCLCWNNLTEFPSLKQPQTFSLPASLPHWPSGQGFASGRINHGDLEVAEITSFELIWRYVSSRDKNKSVSFYRPDNLPDSFHCLGHYCQPDSHLLRGFVLVARDIVKSALAKPLDYTLVWSSNDLSEDEPKSEGCAYFWLPKPPRGYKPVGFLVTTSPTKPDLDQVRCVRADLTDKCEARRVIITALSDSLRVPLFIWKTRPSDRGMSGKGVSAGTFFCRTPLMISAEEMEEEEEEDRLCNNIACLKNLDPSLHAMPNLDQIHALVQHYGPRVFFHPDEVYLPSSVSWFFKNGAVLCSSDNQEPVDENGSNLPHGGANDKQFWIDLPNNDGQRSKFLKRGDLDSAKLYVHVKPAFGGTFTDLVFWIFCPFNGPATLKLGLMNLSLAKTGQHVCDWEHFTLRISNFSGELHAVYFSQHSGGEWVEAQDLEFVDGSNKAVVYSSKHGHASFARSGMYLQGSDLLGIGIRNDTARSDLFVDSCSKYEVVAAEYLGGAVVEPPWLGYMREWGPKIVYGSRTEIERLNERLPWRLRCWVDAVLRKLPVELSGEEGPTGPKEKNNWFGDERW</sequence>
<dbReference type="PANTHER" id="PTHR48166:SF4">
    <property type="entry name" value="OS03G0142900 PROTEIN"/>
    <property type="match status" value="1"/>
</dbReference>